<dbReference type="AlphaFoldDB" id="A0A6L2N054"/>
<keyword evidence="2" id="KW-0548">Nucleotidyltransferase</keyword>
<protein>
    <submittedName>
        <fullName evidence="2">RNA-directed DNA polymerase, eukaryota</fullName>
    </submittedName>
</protein>
<feature type="domain" description="Reverse transcriptase" evidence="1">
    <location>
        <begin position="40"/>
        <end position="276"/>
    </location>
</feature>
<dbReference type="Pfam" id="PF00078">
    <property type="entry name" value="RVT_1"/>
    <property type="match status" value="1"/>
</dbReference>
<reference evidence="2" key="1">
    <citation type="journal article" date="2019" name="Sci. Rep.">
        <title>Draft genome of Tanacetum cinerariifolium, the natural source of mosquito coil.</title>
        <authorList>
            <person name="Yamashiro T."/>
            <person name="Shiraishi A."/>
            <person name="Satake H."/>
            <person name="Nakayama K."/>
        </authorList>
    </citation>
    <scope>NUCLEOTIDE SEQUENCE</scope>
</reference>
<proteinExistence type="predicted"/>
<accession>A0A6L2N054</accession>
<sequence length="758" mass="86271">MEKLTDIDVNNEKDLAQKAKVKWAIEGDENSKFFHGIVNKKGRKWLLEAFLLKDYRPISLIGCQYKIVGKILANRLSMVMDKLISKKQSAFIRYRQILDGPMILSEVIQWCNRKRKKSMIFKVDFEKGFDSVRWNFLDMILQKFGFESKWRMWIKGCLISSTASVLVNGSPTKEFQFQKGLRQGFFKGIKVSGQESANISHLFYADDAVFIGEWKEENFRNLVYILHCFYLASGLRINIHKCSLMGVGGVNFDEVCIRSSVIGCEAVKPPFKYLGVLVGNNMSRIHNWDVVINKVLSRLSKWKAKTLSIGGRYTLTKSVLSTLPTYYFSLFKVPIGVLNRLKTIRSKFFRGVDADSRKISWFSWDKVVASKEVGGLGMYSFYAMNRSLLFKWIWRFKTNPDALWALIIKAIHEKWIECDVLKEKFPRLFALEINKQATVFDKLQVGVLSSFRRDLRGGAECTQMEELLSLVNSVEFSTELDIWNWSLSSDVIEQSTELRGEAVKVGSTHNANQKDRSLSILSRRLHACAQQLSFIIDHKKRFLIFAIMIEASYTKKENLFSAYKLTQEANRLGIMTVMLEILGLPPLVYEPLAECLTINKNHVESIDKEVETCFFRIYQNRRGQGLGVDIGSFIVVTLSMAVYPIHKNDITCILNANSVKNGSLLLLLLLRHQSQYPQSSINNPPPPADERISLPLASLFSGNISGLPIYVIIFKPPPPDDHHKNCFRIQSQDGGCGGLYGCSAAVARIVVLVDGLEL</sequence>
<keyword evidence="2" id="KW-0695">RNA-directed DNA polymerase</keyword>
<organism evidence="2">
    <name type="scientific">Tanacetum cinerariifolium</name>
    <name type="common">Dalmatian daisy</name>
    <name type="synonym">Chrysanthemum cinerariifolium</name>
    <dbReference type="NCBI Taxonomy" id="118510"/>
    <lineage>
        <taxon>Eukaryota</taxon>
        <taxon>Viridiplantae</taxon>
        <taxon>Streptophyta</taxon>
        <taxon>Embryophyta</taxon>
        <taxon>Tracheophyta</taxon>
        <taxon>Spermatophyta</taxon>
        <taxon>Magnoliopsida</taxon>
        <taxon>eudicotyledons</taxon>
        <taxon>Gunneridae</taxon>
        <taxon>Pentapetalae</taxon>
        <taxon>asterids</taxon>
        <taxon>campanulids</taxon>
        <taxon>Asterales</taxon>
        <taxon>Asteraceae</taxon>
        <taxon>Asteroideae</taxon>
        <taxon>Anthemideae</taxon>
        <taxon>Anthemidinae</taxon>
        <taxon>Tanacetum</taxon>
    </lineage>
</organism>
<name>A0A6L2N054_TANCI</name>
<dbReference type="EMBL" id="BKCJ010007904">
    <property type="protein sequence ID" value="GEU79588.1"/>
    <property type="molecule type" value="Genomic_DNA"/>
</dbReference>
<dbReference type="InterPro" id="IPR000477">
    <property type="entry name" value="RT_dom"/>
</dbReference>
<gene>
    <name evidence="2" type="ORF">Tci_051566</name>
</gene>
<comment type="caution">
    <text evidence="2">The sequence shown here is derived from an EMBL/GenBank/DDBJ whole genome shotgun (WGS) entry which is preliminary data.</text>
</comment>
<evidence type="ECO:0000259" key="1">
    <source>
        <dbReference type="Pfam" id="PF00078"/>
    </source>
</evidence>
<dbReference type="GO" id="GO:0003964">
    <property type="term" value="F:RNA-directed DNA polymerase activity"/>
    <property type="evidence" value="ECO:0007669"/>
    <property type="project" value="UniProtKB-KW"/>
</dbReference>
<evidence type="ECO:0000313" key="2">
    <source>
        <dbReference type="EMBL" id="GEU79588.1"/>
    </source>
</evidence>
<dbReference type="PANTHER" id="PTHR33116:SF78">
    <property type="entry name" value="OS12G0587133 PROTEIN"/>
    <property type="match status" value="1"/>
</dbReference>
<dbReference type="PANTHER" id="PTHR33116">
    <property type="entry name" value="REVERSE TRANSCRIPTASE ZINC-BINDING DOMAIN-CONTAINING PROTEIN-RELATED-RELATED"/>
    <property type="match status" value="1"/>
</dbReference>
<dbReference type="CDD" id="cd01650">
    <property type="entry name" value="RT_nLTR_like"/>
    <property type="match status" value="1"/>
</dbReference>
<keyword evidence="2" id="KW-0808">Transferase</keyword>